<dbReference type="Gene3D" id="3.30.420.40">
    <property type="match status" value="2"/>
</dbReference>
<dbReference type="PANTHER" id="PTHR19375">
    <property type="entry name" value="HEAT SHOCK PROTEIN 70KDA"/>
    <property type="match status" value="1"/>
</dbReference>
<gene>
    <name evidence="4" type="ORF">D3874_08045</name>
</gene>
<dbReference type="InterPro" id="IPR043129">
    <property type="entry name" value="ATPase_NBD"/>
</dbReference>
<dbReference type="Pfam" id="PF00012">
    <property type="entry name" value="HSP70"/>
    <property type="match status" value="2"/>
</dbReference>
<dbReference type="PROSITE" id="PS01036">
    <property type="entry name" value="HSP70_3"/>
    <property type="match status" value="1"/>
</dbReference>
<protein>
    <submittedName>
        <fullName evidence="4">Hsp70 family protein</fullName>
    </submittedName>
</protein>
<dbReference type="InterPro" id="IPR018181">
    <property type="entry name" value="Heat_shock_70_CS"/>
</dbReference>
<accession>A0A418WAC8</accession>
<keyword evidence="2" id="KW-0547">Nucleotide-binding</keyword>
<proteinExistence type="inferred from homology"/>
<comment type="caution">
    <text evidence="4">The sequence shown here is derived from an EMBL/GenBank/DDBJ whole genome shotgun (WGS) entry which is preliminary data.</text>
</comment>
<evidence type="ECO:0000256" key="1">
    <source>
        <dbReference type="ARBA" id="ARBA00007381"/>
    </source>
</evidence>
<dbReference type="PRINTS" id="PR00301">
    <property type="entry name" value="HEATSHOCK70"/>
</dbReference>
<dbReference type="InterPro" id="IPR042054">
    <property type="entry name" value="YegD-like"/>
</dbReference>
<evidence type="ECO:0000256" key="2">
    <source>
        <dbReference type="ARBA" id="ARBA00022741"/>
    </source>
</evidence>
<evidence type="ECO:0000256" key="3">
    <source>
        <dbReference type="ARBA" id="ARBA00022840"/>
    </source>
</evidence>
<organism evidence="4 5">
    <name type="scientific">Oleomonas cavernae</name>
    <dbReference type="NCBI Taxonomy" id="2320859"/>
    <lineage>
        <taxon>Bacteria</taxon>
        <taxon>Pseudomonadati</taxon>
        <taxon>Pseudomonadota</taxon>
        <taxon>Alphaproteobacteria</taxon>
        <taxon>Acetobacterales</taxon>
        <taxon>Acetobacteraceae</taxon>
        <taxon>Oleomonas</taxon>
    </lineage>
</organism>
<dbReference type="CDD" id="cd10231">
    <property type="entry name" value="ASKHA_NBD_HSP70_YegD-like"/>
    <property type="match status" value="1"/>
</dbReference>
<reference evidence="4 5" key="1">
    <citation type="submission" date="2018-09" db="EMBL/GenBank/DDBJ databases">
        <authorList>
            <person name="Zhu H."/>
        </authorList>
    </citation>
    <scope>NUCLEOTIDE SEQUENCE [LARGE SCALE GENOMIC DNA]</scope>
    <source>
        <strain evidence="4 5">K1W22B-8</strain>
    </source>
</reference>
<dbReference type="OrthoDB" id="9807934at2"/>
<dbReference type="SUPFAM" id="SSF53067">
    <property type="entry name" value="Actin-like ATPase domain"/>
    <property type="match status" value="2"/>
</dbReference>
<sequence>MPPRYCGLDFGTSNSTLGFSVGGRYVLCPLEGGSVTLPSSIFFDYEDKTVRFGRDGIRAYIDGTEGRLLRALKSVLGSSLIAETTQIRNRPMAIRDIIGILLRHLKSSAEQHLDAEIDSVVLGRPVRFVDDDDAADRQAEQELVEIARAQGFRHIELQFEPVAAALDYEQSLAREELALIVDLGGGTSDFAVTRLSPERSRKAERADDILGRSGVHVGGTDFDRLLSIAHVMPELGFNATIGTKKLPMPIRLFHDLATWHRIPSLYTASTLNYFRSIRSGVDQPALIDRLIEVLVERNGHRLATEVEAAKITLSQQATAMLHLPFHPPVELVLTRRDLVDALRRETAAIVAGIDRCLAQAGVTPDEIQSVFLTGGSTAIPDIRQRILGHLPNAAPVEGDVFGSVGLGLAIDAERRFGNGALKA</sequence>
<dbReference type="InterPro" id="IPR013126">
    <property type="entry name" value="Hsp_70_fam"/>
</dbReference>
<name>A0A418WAC8_9PROT</name>
<dbReference type="EMBL" id="QYUK01000011">
    <property type="protein sequence ID" value="RJF86972.1"/>
    <property type="molecule type" value="Genomic_DNA"/>
</dbReference>
<comment type="similarity">
    <text evidence="1">Belongs to the heat shock protein 70 family.</text>
</comment>
<dbReference type="GO" id="GO:0005524">
    <property type="term" value="F:ATP binding"/>
    <property type="evidence" value="ECO:0007669"/>
    <property type="project" value="UniProtKB-KW"/>
</dbReference>
<dbReference type="AlphaFoldDB" id="A0A418WAC8"/>
<dbReference type="Proteomes" id="UP000284605">
    <property type="component" value="Unassembled WGS sequence"/>
</dbReference>
<keyword evidence="5" id="KW-1185">Reference proteome</keyword>
<keyword evidence="3" id="KW-0067">ATP-binding</keyword>
<evidence type="ECO:0000313" key="5">
    <source>
        <dbReference type="Proteomes" id="UP000284605"/>
    </source>
</evidence>
<dbReference type="GO" id="GO:0140662">
    <property type="term" value="F:ATP-dependent protein folding chaperone"/>
    <property type="evidence" value="ECO:0007669"/>
    <property type="project" value="InterPro"/>
</dbReference>
<evidence type="ECO:0000313" key="4">
    <source>
        <dbReference type="EMBL" id="RJF86972.1"/>
    </source>
</evidence>